<gene>
    <name evidence="1" type="ORF">ATK78_2136</name>
</gene>
<comment type="caution">
    <text evidence="1">The sequence shown here is derived from an EMBL/GenBank/DDBJ whole genome shotgun (WGS) entry which is preliminary data.</text>
</comment>
<dbReference type="Proteomes" id="UP000295620">
    <property type="component" value="Unassembled WGS sequence"/>
</dbReference>
<reference evidence="1 2" key="1">
    <citation type="submission" date="2019-03" db="EMBL/GenBank/DDBJ databases">
        <title>Genomic Encyclopedia of Archaeal and Bacterial Type Strains, Phase II (KMG-II): from individual species to whole genera.</title>
        <authorList>
            <person name="Goeker M."/>
        </authorList>
    </citation>
    <scope>NUCLEOTIDE SEQUENCE [LARGE SCALE GENOMIC DNA]</scope>
    <source>
        <strain evidence="1 2">DSM 19035</strain>
    </source>
</reference>
<accession>A0A4V6PW16</accession>
<dbReference type="AlphaFoldDB" id="A0A4V6PW16"/>
<evidence type="ECO:0000313" key="2">
    <source>
        <dbReference type="Proteomes" id="UP000295620"/>
    </source>
</evidence>
<keyword evidence="2" id="KW-1185">Reference proteome</keyword>
<name>A0A4V6PW16_9SPHI</name>
<evidence type="ECO:0000313" key="1">
    <source>
        <dbReference type="EMBL" id="TDQ09977.1"/>
    </source>
</evidence>
<dbReference type="Pfam" id="PF19781">
    <property type="entry name" value="DUF6266"/>
    <property type="match status" value="1"/>
</dbReference>
<dbReference type="RefSeq" id="WP_133576022.1">
    <property type="nucleotide sequence ID" value="NZ_SNYC01000004.1"/>
</dbReference>
<dbReference type="InterPro" id="IPR046233">
    <property type="entry name" value="DUF6266"/>
</dbReference>
<protein>
    <submittedName>
        <fullName evidence="1">Uncharacterized protein</fullName>
    </submittedName>
</protein>
<dbReference type="OrthoDB" id="665435at2"/>
<proteinExistence type="predicted"/>
<organism evidence="1 2">
    <name type="scientific">Pedobacter metabolipauper</name>
    <dbReference type="NCBI Taxonomy" id="425513"/>
    <lineage>
        <taxon>Bacteria</taxon>
        <taxon>Pseudomonadati</taxon>
        <taxon>Bacteroidota</taxon>
        <taxon>Sphingobacteriia</taxon>
        <taxon>Sphingobacteriales</taxon>
        <taxon>Sphingobacteriaceae</taxon>
        <taxon>Pedobacter</taxon>
    </lineage>
</organism>
<dbReference type="EMBL" id="SNYC01000004">
    <property type="protein sequence ID" value="TDQ09977.1"/>
    <property type="molecule type" value="Genomic_DNA"/>
</dbReference>
<sequence>MAIIRNGIFGAISGKIGSVVGSMWKSIATIRGAPKKKTKKQKKKKPMSLAQIANQEKFRFVSQFLVPFHRFINTGYLNLSNEQTEINLAHAATFHDAVLGVHPDLSIDYSKVQISKGKLAPLQDLSGMLVDQRILSLNWTMSYDFGASFDDQLIVAIYCPELHDTDGFIGGTTRAMQKCSFSFKRKFEGKILHVYVGLISLNRKKIANSFYLNIPNPLNHQLL</sequence>